<keyword evidence="1" id="KW-0812">Transmembrane</keyword>
<dbReference type="eggNOG" id="COG1595">
    <property type="taxonomic scope" value="Bacteria"/>
</dbReference>
<feature type="domain" description="DUF4179" evidence="2">
    <location>
        <begin position="35"/>
        <end position="120"/>
    </location>
</feature>
<keyword evidence="1" id="KW-0472">Membrane</keyword>
<proteinExistence type="predicted"/>
<keyword evidence="1" id="KW-1133">Transmembrane helix</keyword>
<feature type="transmembrane region" description="Helical" evidence="1">
    <location>
        <begin position="42"/>
        <end position="70"/>
    </location>
</feature>
<organism evidence="3 4">
    <name type="scientific">Mesobacillus boroniphilus JCM 21738</name>
    <dbReference type="NCBI Taxonomy" id="1294265"/>
    <lineage>
        <taxon>Bacteria</taxon>
        <taxon>Bacillati</taxon>
        <taxon>Bacillota</taxon>
        <taxon>Bacilli</taxon>
        <taxon>Bacillales</taxon>
        <taxon>Bacillaceae</taxon>
        <taxon>Mesobacillus</taxon>
    </lineage>
</organism>
<dbReference type="Gene3D" id="2.60.40.1630">
    <property type="entry name" value="bacillus anthracis domain"/>
    <property type="match status" value="1"/>
</dbReference>
<evidence type="ECO:0000313" key="4">
    <source>
        <dbReference type="Proteomes" id="UP000018949"/>
    </source>
</evidence>
<evidence type="ECO:0000256" key="1">
    <source>
        <dbReference type="SAM" id="Phobius"/>
    </source>
</evidence>
<evidence type="ECO:0000259" key="2">
    <source>
        <dbReference type="Pfam" id="PF13786"/>
    </source>
</evidence>
<protein>
    <recommendedName>
        <fullName evidence="2">DUF4179 domain-containing protein</fullName>
    </recommendedName>
</protein>
<accession>W4RMK7</accession>
<comment type="caution">
    <text evidence="3">The sequence shown here is derived from an EMBL/GenBank/DDBJ whole genome shotgun (WGS) entry which is preliminary data.</text>
</comment>
<name>W4RMK7_9BACI</name>
<sequence>MLHYAEWMSDLPVPEHFISNIKGRLTEKEKSRKQRSKKHKKVALVFASVFAFVLGIGFLTGAFANVYYGWTEENEQLRPFLQNDLGQRLNLEAESDGVKIKIKGVVADDYQTLVFYKIEDTNEDKQYVIFPEDGVFIENESELKNHDTYPRHYPPNPKAKMNKKKKNVFYGVVGLRPLEENRGVLKLNIERIQELALDEQEARWGFSYQNNGFKTGEWKFEVPVTKQPSIEFELNEKAEIEGVPIRLDKLIMAPTATLLEYGHPMGEMEKRIDRIQFGNLEVNNVKIKPDHFSGYNYLQPDANWQRYQMYYDPFYGEKPKDITVQFESAYFSFDDKKSIELDLNQSFPQTFEYAGSTISIDKIEIGQPTIIVISNHEVENREFERLHFNVVGEGDHESISMGMDHEGVIVDKNGVQYDMKSPTFDYEKIEQPRHFITVETLMLDGDNVIPKRLDLYGYSSMKYLDDVVKISLD</sequence>
<dbReference type="Pfam" id="PF13786">
    <property type="entry name" value="DUF4179"/>
    <property type="match status" value="1"/>
</dbReference>
<dbReference type="AlphaFoldDB" id="W4RMK7"/>
<keyword evidence="4" id="KW-1185">Reference proteome</keyword>
<dbReference type="EMBL" id="BAUW01000024">
    <property type="protein sequence ID" value="GAE45541.1"/>
    <property type="molecule type" value="Genomic_DNA"/>
</dbReference>
<dbReference type="InterPro" id="IPR025436">
    <property type="entry name" value="DUF4179"/>
</dbReference>
<dbReference type="Proteomes" id="UP000018949">
    <property type="component" value="Unassembled WGS sequence"/>
</dbReference>
<gene>
    <name evidence="3" type="ORF">JCM21738_2359</name>
</gene>
<evidence type="ECO:0000313" key="3">
    <source>
        <dbReference type="EMBL" id="GAE45541.1"/>
    </source>
</evidence>
<reference evidence="3 4" key="1">
    <citation type="submission" date="2013-12" db="EMBL/GenBank/DDBJ databases">
        <title>NBRP : Genome information of microbial organism related human and environment.</title>
        <authorList>
            <person name="Hattori M."/>
            <person name="Oshima K."/>
            <person name="Inaba H."/>
            <person name="Suda W."/>
            <person name="Sakamoto M."/>
            <person name="Iino T."/>
            <person name="Kitahara M."/>
            <person name="Oshida Y."/>
            <person name="Iida T."/>
            <person name="Kudo T."/>
            <person name="Itoh T."/>
            <person name="Ahmed I."/>
            <person name="Ohkuma M."/>
        </authorList>
    </citation>
    <scope>NUCLEOTIDE SEQUENCE [LARGE SCALE GENOMIC DNA]</scope>
    <source>
        <strain evidence="3 4">JCM 21738</strain>
    </source>
</reference>